<dbReference type="SUPFAM" id="SSF52743">
    <property type="entry name" value="Subtilisin-like"/>
    <property type="match status" value="1"/>
</dbReference>
<dbReference type="GO" id="GO:0005975">
    <property type="term" value="P:carbohydrate metabolic process"/>
    <property type="evidence" value="ECO:0007669"/>
    <property type="project" value="UniProtKB-ARBA"/>
</dbReference>
<dbReference type="RefSeq" id="WP_132122034.1">
    <property type="nucleotide sequence ID" value="NZ_SLWS01000007.1"/>
</dbReference>
<evidence type="ECO:0000259" key="6">
    <source>
        <dbReference type="PROSITE" id="PS51695"/>
    </source>
</evidence>
<dbReference type="PANTHER" id="PTHR14218">
    <property type="entry name" value="PROTEASE S8 TRIPEPTIDYL PEPTIDASE I CLN2"/>
    <property type="match status" value="1"/>
</dbReference>
<dbReference type="Proteomes" id="UP000295680">
    <property type="component" value="Unassembled WGS sequence"/>
</dbReference>
<dbReference type="InterPro" id="IPR015919">
    <property type="entry name" value="Cadherin-like_sf"/>
</dbReference>
<name>A0A4R2J993_9PSEU</name>
<dbReference type="Pfam" id="PF05345">
    <property type="entry name" value="He_PIG"/>
    <property type="match status" value="1"/>
</dbReference>
<organism evidence="7 8">
    <name type="scientific">Actinocrispum wychmicini</name>
    <dbReference type="NCBI Taxonomy" id="1213861"/>
    <lineage>
        <taxon>Bacteria</taxon>
        <taxon>Bacillati</taxon>
        <taxon>Actinomycetota</taxon>
        <taxon>Actinomycetes</taxon>
        <taxon>Pseudonocardiales</taxon>
        <taxon>Pseudonocardiaceae</taxon>
        <taxon>Actinocrispum</taxon>
    </lineage>
</organism>
<evidence type="ECO:0000259" key="5">
    <source>
        <dbReference type="PROSITE" id="PS51178"/>
    </source>
</evidence>
<dbReference type="InterPro" id="IPR030400">
    <property type="entry name" value="Sedolisin_dom"/>
</dbReference>
<proteinExistence type="predicted"/>
<dbReference type="GO" id="GO:0016020">
    <property type="term" value="C:membrane"/>
    <property type="evidence" value="ECO:0007669"/>
    <property type="project" value="InterPro"/>
</dbReference>
<feature type="chain" id="PRO_5039519856" evidence="4">
    <location>
        <begin position="35"/>
        <end position="576"/>
    </location>
</feature>
<dbReference type="GO" id="GO:0005509">
    <property type="term" value="F:calcium ion binding"/>
    <property type="evidence" value="ECO:0007669"/>
    <property type="project" value="InterPro"/>
</dbReference>
<dbReference type="Pfam" id="PF03793">
    <property type="entry name" value="PASTA"/>
    <property type="match status" value="1"/>
</dbReference>
<dbReference type="SUPFAM" id="SSF49313">
    <property type="entry name" value="Cadherin-like"/>
    <property type="match status" value="1"/>
</dbReference>
<accession>A0A4R2J993</accession>
<reference evidence="7 8" key="1">
    <citation type="submission" date="2019-03" db="EMBL/GenBank/DDBJ databases">
        <title>Genomic Encyclopedia of Type Strains, Phase IV (KMG-IV): sequencing the most valuable type-strain genomes for metagenomic binning, comparative biology and taxonomic classification.</title>
        <authorList>
            <person name="Goeker M."/>
        </authorList>
    </citation>
    <scope>NUCLEOTIDE SEQUENCE [LARGE SCALE GENOMIC DNA]</scope>
    <source>
        <strain evidence="7 8">DSM 45934</strain>
    </source>
</reference>
<keyword evidence="2" id="KW-0378">Hydrolase</keyword>
<dbReference type="PROSITE" id="PS51178">
    <property type="entry name" value="PASTA"/>
    <property type="match status" value="1"/>
</dbReference>
<dbReference type="InterPro" id="IPR005543">
    <property type="entry name" value="PASTA_dom"/>
</dbReference>
<dbReference type="InterPro" id="IPR023828">
    <property type="entry name" value="Peptidase_S8_Ser-AS"/>
</dbReference>
<dbReference type="InterPro" id="IPR013783">
    <property type="entry name" value="Ig-like_fold"/>
</dbReference>
<evidence type="ECO:0000256" key="2">
    <source>
        <dbReference type="ARBA" id="ARBA00022801"/>
    </source>
</evidence>
<keyword evidence="8" id="KW-1185">Reference proteome</keyword>
<evidence type="ECO:0000256" key="4">
    <source>
        <dbReference type="SAM" id="SignalP"/>
    </source>
</evidence>
<evidence type="ECO:0000313" key="8">
    <source>
        <dbReference type="Proteomes" id="UP000295680"/>
    </source>
</evidence>
<feature type="domain" description="PASTA" evidence="5">
    <location>
        <begin position="502"/>
        <end position="568"/>
    </location>
</feature>
<dbReference type="Pfam" id="PF00082">
    <property type="entry name" value="Peptidase_S8"/>
    <property type="match status" value="1"/>
</dbReference>
<dbReference type="InterPro" id="IPR006311">
    <property type="entry name" value="TAT_signal"/>
</dbReference>
<evidence type="ECO:0000313" key="7">
    <source>
        <dbReference type="EMBL" id="TCO55881.1"/>
    </source>
</evidence>
<dbReference type="PROSITE" id="PS51695">
    <property type="entry name" value="SEDOLISIN"/>
    <property type="match status" value="1"/>
</dbReference>
<dbReference type="PANTHER" id="PTHR14218:SF15">
    <property type="entry name" value="TRIPEPTIDYL-PEPTIDASE 1"/>
    <property type="match status" value="1"/>
</dbReference>
<dbReference type="Gene3D" id="3.40.50.200">
    <property type="entry name" value="Peptidase S8/S53 domain"/>
    <property type="match status" value="1"/>
</dbReference>
<dbReference type="AlphaFoldDB" id="A0A4R2J993"/>
<dbReference type="GO" id="GO:0008240">
    <property type="term" value="F:tripeptidyl-peptidase activity"/>
    <property type="evidence" value="ECO:0007669"/>
    <property type="project" value="TreeGrafter"/>
</dbReference>
<dbReference type="EMBL" id="SLWS01000007">
    <property type="protein sequence ID" value="TCO55881.1"/>
    <property type="molecule type" value="Genomic_DNA"/>
</dbReference>
<dbReference type="Gene3D" id="3.30.10.20">
    <property type="match status" value="1"/>
</dbReference>
<dbReference type="CDD" id="cd06577">
    <property type="entry name" value="PASTA_pknB"/>
    <property type="match status" value="1"/>
</dbReference>
<comment type="caution">
    <text evidence="7">The sequence shown here is derived from an EMBL/GenBank/DDBJ whole genome shotgun (WGS) entry which is preliminary data.</text>
</comment>
<evidence type="ECO:0000256" key="3">
    <source>
        <dbReference type="ARBA" id="ARBA00022825"/>
    </source>
</evidence>
<dbReference type="InterPro" id="IPR000209">
    <property type="entry name" value="Peptidase_S8/S53_dom"/>
</dbReference>
<dbReference type="InterPro" id="IPR050819">
    <property type="entry name" value="Tripeptidyl-peptidase_I"/>
</dbReference>
<dbReference type="OrthoDB" id="151889at2"/>
<dbReference type="PROSITE" id="PS51318">
    <property type="entry name" value="TAT"/>
    <property type="match status" value="1"/>
</dbReference>
<keyword evidence="4" id="KW-0732">Signal</keyword>
<feature type="signal peptide" evidence="4">
    <location>
        <begin position="1"/>
        <end position="34"/>
    </location>
</feature>
<dbReference type="GO" id="GO:0006508">
    <property type="term" value="P:proteolysis"/>
    <property type="evidence" value="ECO:0007669"/>
    <property type="project" value="UniProtKB-KW"/>
</dbReference>
<dbReference type="GO" id="GO:0004252">
    <property type="term" value="F:serine-type endopeptidase activity"/>
    <property type="evidence" value="ECO:0007669"/>
    <property type="project" value="InterPro"/>
</dbReference>
<dbReference type="Gene3D" id="2.60.40.10">
    <property type="entry name" value="Immunoglobulins"/>
    <property type="match status" value="1"/>
</dbReference>
<dbReference type="InterPro" id="IPR036852">
    <property type="entry name" value="Peptidase_S8/S53_dom_sf"/>
</dbReference>
<keyword evidence="3" id="KW-0720">Serine protease</keyword>
<protein>
    <submittedName>
        <fullName evidence="7">Subtilase family protein</fullName>
    </submittedName>
</protein>
<evidence type="ECO:0000256" key="1">
    <source>
        <dbReference type="ARBA" id="ARBA00022670"/>
    </source>
</evidence>
<sequence length="576" mass="57979">MTPSPRNRRKRFGRIAAVVAVAAVALATARAASAQIRAAAPESLRGCAPATPGHPTCTLLRRSGIHAPGRALAAPSSAGLTPADLALAYQFDTTGGAGRTVAIVDAYDDPNAESDLAVYRSQFGLPACTTANGCFRKVNQNGAATPLPSPAISNWGAEISLDLDMVSAVCPNCHILLVEADAADAASLYAAVDTAAANASFVSNSWGGNEYADEVNQDFHFNHPGTVITFSTGDDGNGGGVQYPAASPYVVAVGGTSLTRGTGGFTERAWSGAGSGCSAFEPQPGWQVGPPDTHCAKRAIADVAADADPFTGASVYDTYDDTGWDVFGGTSQASPIIAAGYALAGAPASSDPAPFLLYRHFIGRGPTVVPPEHVLTDVTTGNNGDCGAPSCDARTGWDGPTGVGTPIGTGAFVRPFAFGAIVTDNQATPVQSATSLTVRGRDGTLPYTWAATGLPPGLSIAAASGVISGTPTTPGGFTVTVTGHDATTSPAGSYTFGWVINPPTQATVPNVIDDGPNQAFSAIAAAGLVVGSQGQVVDCNHIKAVASQSPAPGTQVAPGSSVNLLFGIPPKKTGCP</sequence>
<feature type="domain" description="Peptidase S53" evidence="6">
    <location>
        <begin position="79"/>
        <end position="418"/>
    </location>
</feature>
<gene>
    <name evidence="7" type="ORF">EV192_107304</name>
</gene>
<dbReference type="PROSITE" id="PS00138">
    <property type="entry name" value="SUBTILASE_SER"/>
    <property type="match status" value="1"/>
</dbReference>
<keyword evidence="1" id="KW-0645">Protease</keyword>
<dbReference type="SMART" id="SM00740">
    <property type="entry name" value="PASTA"/>
    <property type="match status" value="1"/>
</dbReference>